<dbReference type="Proteomes" id="UP000234789">
    <property type="component" value="Unassembled WGS sequence"/>
</dbReference>
<accession>A0A2N5NA72</accession>
<evidence type="ECO:0000313" key="2">
    <source>
        <dbReference type="EMBL" id="PLT47208.1"/>
    </source>
</evidence>
<feature type="region of interest" description="Disordered" evidence="1">
    <location>
        <begin position="1"/>
        <end position="28"/>
    </location>
</feature>
<dbReference type="EMBL" id="NFEZ01000003">
    <property type="protein sequence ID" value="PLT47208.1"/>
    <property type="molecule type" value="Genomic_DNA"/>
</dbReference>
<organism evidence="2 3">
    <name type="scientific">Paenibacillus pasadenensis</name>
    <dbReference type="NCBI Taxonomy" id="217090"/>
    <lineage>
        <taxon>Bacteria</taxon>
        <taxon>Bacillati</taxon>
        <taxon>Bacillota</taxon>
        <taxon>Bacilli</taxon>
        <taxon>Bacillales</taxon>
        <taxon>Paenibacillaceae</taxon>
        <taxon>Paenibacillus</taxon>
    </lineage>
</organism>
<evidence type="ECO:0000313" key="3">
    <source>
        <dbReference type="Proteomes" id="UP000234789"/>
    </source>
</evidence>
<dbReference type="AlphaFoldDB" id="A0A2N5NA72"/>
<sequence length="59" mass="6128">MHPRERWTARRQRAAAKGGHPPCEAGSGWSSSRCLLAGAAVGTGFGLSPSMAFHSFATG</sequence>
<gene>
    <name evidence="2" type="ORF">B8V81_1432</name>
</gene>
<proteinExistence type="predicted"/>
<reference evidence="2 3" key="1">
    <citation type="submission" date="2017-05" db="EMBL/GenBank/DDBJ databases">
        <title>Functional genome analysis of Paenibacillus pasadenensis strain R16: insights on endophytic life style and antifungal activity.</title>
        <authorList>
            <person name="Passera A."/>
            <person name="Marcolungo L."/>
            <person name="Casati P."/>
            <person name="Brasca M."/>
            <person name="Quaglino F."/>
            <person name="Delledonne M."/>
        </authorList>
    </citation>
    <scope>NUCLEOTIDE SEQUENCE [LARGE SCALE GENOMIC DNA]</scope>
    <source>
        <strain evidence="2 3">R16</strain>
    </source>
</reference>
<comment type="caution">
    <text evidence="2">The sequence shown here is derived from an EMBL/GenBank/DDBJ whole genome shotgun (WGS) entry which is preliminary data.</text>
</comment>
<keyword evidence="3" id="KW-1185">Reference proteome</keyword>
<evidence type="ECO:0000256" key="1">
    <source>
        <dbReference type="SAM" id="MobiDB-lite"/>
    </source>
</evidence>
<name>A0A2N5NA72_9BACL</name>
<protein>
    <submittedName>
        <fullName evidence="2">Uncharacterized protein</fullName>
    </submittedName>
</protein>